<gene>
    <name evidence="2" type="ORF">Syun_009781</name>
</gene>
<dbReference type="AlphaFoldDB" id="A0AAP0KHM7"/>
<sequence length="128" mass="15118">MVASPCRIEFRPQIQSDQAESYLVGEGEEVGWKEIPRREEEGRDGLGSKETRWCTHTTEKEDRRLWGRRSKEQRQRRLSSAAASDGTGRSGNERKEHRWPQRRREQRRKEQRQRASVAVKEKEEVSVV</sequence>
<evidence type="ECO:0000313" key="3">
    <source>
        <dbReference type="Proteomes" id="UP001420932"/>
    </source>
</evidence>
<accession>A0AAP0KHM7</accession>
<evidence type="ECO:0000313" key="2">
    <source>
        <dbReference type="EMBL" id="KAK9151472.1"/>
    </source>
</evidence>
<evidence type="ECO:0000256" key="1">
    <source>
        <dbReference type="SAM" id="MobiDB-lite"/>
    </source>
</evidence>
<feature type="compositionally biased region" description="Basic and acidic residues" evidence="1">
    <location>
        <begin position="30"/>
        <end position="75"/>
    </location>
</feature>
<feature type="compositionally biased region" description="Basic and acidic residues" evidence="1">
    <location>
        <begin position="119"/>
        <end position="128"/>
    </location>
</feature>
<dbReference type="Proteomes" id="UP001420932">
    <property type="component" value="Unassembled WGS sequence"/>
</dbReference>
<protein>
    <submittedName>
        <fullName evidence="2">Uncharacterized protein</fullName>
    </submittedName>
</protein>
<feature type="compositionally biased region" description="Basic and acidic residues" evidence="1">
    <location>
        <begin position="91"/>
        <end position="103"/>
    </location>
</feature>
<organism evidence="2 3">
    <name type="scientific">Stephania yunnanensis</name>
    <dbReference type="NCBI Taxonomy" id="152371"/>
    <lineage>
        <taxon>Eukaryota</taxon>
        <taxon>Viridiplantae</taxon>
        <taxon>Streptophyta</taxon>
        <taxon>Embryophyta</taxon>
        <taxon>Tracheophyta</taxon>
        <taxon>Spermatophyta</taxon>
        <taxon>Magnoliopsida</taxon>
        <taxon>Ranunculales</taxon>
        <taxon>Menispermaceae</taxon>
        <taxon>Menispermoideae</taxon>
        <taxon>Cissampelideae</taxon>
        <taxon>Stephania</taxon>
    </lineage>
</organism>
<proteinExistence type="predicted"/>
<dbReference type="EMBL" id="JBBNAF010000004">
    <property type="protein sequence ID" value="KAK9151472.1"/>
    <property type="molecule type" value="Genomic_DNA"/>
</dbReference>
<name>A0AAP0KHM7_9MAGN</name>
<feature type="region of interest" description="Disordered" evidence="1">
    <location>
        <begin position="1"/>
        <end position="128"/>
    </location>
</feature>
<keyword evidence="3" id="KW-1185">Reference proteome</keyword>
<reference evidence="2 3" key="1">
    <citation type="submission" date="2024-01" db="EMBL/GenBank/DDBJ databases">
        <title>Genome assemblies of Stephania.</title>
        <authorList>
            <person name="Yang L."/>
        </authorList>
    </citation>
    <scope>NUCLEOTIDE SEQUENCE [LARGE SCALE GENOMIC DNA]</scope>
    <source>
        <strain evidence="2">YNDBR</strain>
        <tissue evidence="2">Leaf</tissue>
    </source>
</reference>
<comment type="caution">
    <text evidence="2">The sequence shown here is derived from an EMBL/GenBank/DDBJ whole genome shotgun (WGS) entry which is preliminary data.</text>
</comment>